<reference evidence="1 2" key="1">
    <citation type="submission" date="2019-03" db="EMBL/GenBank/DDBJ databases">
        <title>Freshwater and sediment microbial communities from various areas in North America, analyzing microbe dynamics in response to fracking.</title>
        <authorList>
            <person name="Lamendella R."/>
        </authorList>
    </citation>
    <scope>NUCLEOTIDE SEQUENCE [LARGE SCALE GENOMIC DNA]</scope>
    <source>
        <strain evidence="1 2">114D</strain>
    </source>
</reference>
<evidence type="ECO:0000313" key="1">
    <source>
        <dbReference type="EMBL" id="TDO05425.1"/>
    </source>
</evidence>
<protein>
    <recommendedName>
        <fullName evidence="3">Metallo-beta-lactamase superfamily protein</fullName>
    </recommendedName>
</protein>
<name>A0A4R6HCI5_9BACT</name>
<gene>
    <name evidence="1" type="ORF">DET52_101785</name>
</gene>
<dbReference type="Gene3D" id="3.60.15.10">
    <property type="entry name" value="Ribonuclease Z/Hydroxyacylglutathione hydrolase-like"/>
    <property type="match status" value="1"/>
</dbReference>
<comment type="caution">
    <text evidence="1">The sequence shown here is derived from an EMBL/GenBank/DDBJ whole genome shotgun (WGS) entry which is preliminary data.</text>
</comment>
<proteinExistence type="predicted"/>
<dbReference type="Proteomes" id="UP000294848">
    <property type="component" value="Unassembled WGS sequence"/>
</dbReference>
<accession>A0A4R6HCI5</accession>
<dbReference type="SUPFAM" id="SSF56281">
    <property type="entry name" value="Metallo-hydrolase/oxidoreductase"/>
    <property type="match status" value="1"/>
</dbReference>
<dbReference type="AlphaFoldDB" id="A0A4R6HCI5"/>
<evidence type="ECO:0000313" key="2">
    <source>
        <dbReference type="Proteomes" id="UP000294848"/>
    </source>
</evidence>
<dbReference type="RefSeq" id="WP_133463474.1">
    <property type="nucleotide sequence ID" value="NZ_SNWI01000001.1"/>
</dbReference>
<sequence>MQVRIHRGTKEIVGTCVELISEGNRIIVDLGLPLNATERIDMYLPDVAGLRKGDSSILGVFISHGYIDHCELLKHLKSKIIAYPNSWTY</sequence>
<dbReference type="InterPro" id="IPR036866">
    <property type="entry name" value="RibonucZ/Hydroxyglut_hydro"/>
</dbReference>
<dbReference type="OrthoDB" id="9758375at2"/>
<dbReference type="EMBL" id="SNWI01000001">
    <property type="protein sequence ID" value="TDO05425.1"/>
    <property type="molecule type" value="Genomic_DNA"/>
</dbReference>
<organism evidence="1 2">
    <name type="scientific">Sunxiuqinia elliptica</name>
    <dbReference type="NCBI Taxonomy" id="655355"/>
    <lineage>
        <taxon>Bacteria</taxon>
        <taxon>Pseudomonadati</taxon>
        <taxon>Bacteroidota</taxon>
        <taxon>Bacteroidia</taxon>
        <taxon>Marinilabiliales</taxon>
        <taxon>Prolixibacteraceae</taxon>
        <taxon>Sunxiuqinia</taxon>
    </lineage>
</organism>
<evidence type="ECO:0008006" key="3">
    <source>
        <dbReference type="Google" id="ProtNLM"/>
    </source>
</evidence>